<feature type="domain" description="MHYT" evidence="7">
    <location>
        <begin position="16"/>
        <end position="215"/>
    </location>
</feature>
<evidence type="ECO:0000256" key="2">
    <source>
        <dbReference type="SAM" id="Coils"/>
    </source>
</evidence>
<feature type="domain" description="PAC" evidence="4">
    <location>
        <begin position="646"/>
        <end position="701"/>
    </location>
</feature>
<dbReference type="InterPro" id="IPR003018">
    <property type="entry name" value="GAF"/>
</dbReference>
<keyword evidence="1" id="KW-1133">Transmembrane helix</keyword>
<evidence type="ECO:0000259" key="7">
    <source>
        <dbReference type="PROSITE" id="PS50924"/>
    </source>
</evidence>
<keyword evidence="2" id="KW-0175">Coiled coil</keyword>
<dbReference type="CDD" id="cd00130">
    <property type="entry name" value="PAS"/>
    <property type="match status" value="3"/>
</dbReference>
<feature type="transmembrane region" description="Helical" evidence="1">
    <location>
        <begin position="20"/>
        <end position="45"/>
    </location>
</feature>
<dbReference type="Pfam" id="PF08448">
    <property type="entry name" value="PAS_4"/>
    <property type="match status" value="1"/>
</dbReference>
<dbReference type="SUPFAM" id="SSF141868">
    <property type="entry name" value="EAL domain-like"/>
    <property type="match status" value="1"/>
</dbReference>
<protein>
    <submittedName>
        <fullName evidence="8">Diguanylate cyclase/phosphodiesterase (GGDEF &amp; EAL domains) with PAS/PAC sensor(S)</fullName>
    </submittedName>
</protein>
<dbReference type="Gene3D" id="3.30.450.40">
    <property type="match status" value="1"/>
</dbReference>
<sequence length="1282" mass="138856">MDHAGAVHAGMVHVSWDPRLIALSYLVAVFASYSALDLTGVVSLARRGRSRAAWLFFGAIAMGLGIWSMHFTGMLALDMGVPVSYDVPLVVVSALVAVAASVLALYVASRRRMTVGTLFAAGPAMGLGIVGMHYTGMAAMRMPAEISYDPFLLVLSVAIAVGASIAALWLAFSLRKDRATIRRGWAPWLKLGSALIMGIAITGMHYTGMAAARYEPTGESMAGPAVLAEPLSLGLGIGAATLFVLALTLAGSFVSGRFALKSRELEESEQRYSSLFLHNPDAVYLADLQGNVTAVNPATGSLTGYPAEELVGKNSGDLVVPEERKAVAERFWLAATGTAQTYETAIKNKWGEKVEVSVTSLPTMVADEIRGVYTIVKDVTARKRAEAALLGRNEYLAALHETAMEFMNRSGTEQVLSSIISRAARLVGVQSGYAFLVERDSEEICAWAAVGVHASSAEGRGMCRHQGLGREVWESGEPCVVNDYRSWEGRGAWPGGSEERLTAAVAVPIKSAGGDVVGVMALAHEDGGRFGDEEVALLERFADFAAVALHSARLYEAAERELAERRRAEREVRELSRYNRNLFEVNLDGLAALDLDGGFEDANPAMAELANLSRSRLLRTDLPSLAADPEEARAALGLVREQGYLRDYPLDLQRRGAPVSHSVPVLLDATLFSDSSGETGGILVSVRDITERVESERRLKAAEKRYRTLVEQVPATFYTAALTELGSLTYVSPRYEDLTGYTIGDHLADPALWSKTIHPEDREWVLAENHRSNLTGDPFEVEYRLISRDGRVRWVQDEAFVLRDEEGRLSVRQGFMLDVTERKVLEEQLAYQAFHDSLTGLPNRALFADRVGHALARSSREGRGLAVLFMDLDNFKVINDSLGHQMGDELLVRVAGRLGACLRAGDTAARLGGDEFAILLEDISGADDAIQIAERLAEALSEPFALGGSEVHVSASVGVALGGGPSDDAPGLEEIIRRADLAMYGAKKKGKAGYEVFDPSMNAAAHARLAVENDLRRAVERGEFRLFYQPQVRITAGDDGVYGCEIVGAEALIRWEHPERGLVLPAEFIPVAEETGLIVPIGRWVLEEAARRAVEWQGLDGSENLFVMGINLSARQFADKGLVGDVSRVLRETGLAPGALDLEITESVVMEDAPTTANIFCELKDLGVSLSIDDFGTGYSSLSYLKRFPVDYLKVDRSFVGNIGRRGESSEDAVIVGGIVSLARDLGLRVVAEGVETAEQLLRLKEMGCDFAQGYYFSRPLPEGAMDEMLWSSRGGRARLRG</sequence>
<dbReference type="FunFam" id="3.20.20.450:FF:000001">
    <property type="entry name" value="Cyclic di-GMP phosphodiesterase yahA"/>
    <property type="match status" value="1"/>
</dbReference>
<dbReference type="EMBL" id="CADCVI010000017">
    <property type="protein sequence ID" value="CAA9456773.1"/>
    <property type="molecule type" value="Genomic_DNA"/>
</dbReference>
<dbReference type="Pfam" id="PF00989">
    <property type="entry name" value="PAS"/>
    <property type="match status" value="1"/>
</dbReference>
<dbReference type="Pfam" id="PF13185">
    <property type="entry name" value="GAF_2"/>
    <property type="match status" value="1"/>
</dbReference>
<evidence type="ECO:0000259" key="4">
    <source>
        <dbReference type="PROSITE" id="PS50113"/>
    </source>
</evidence>
<dbReference type="PROSITE" id="PS50112">
    <property type="entry name" value="PAS"/>
    <property type="match status" value="2"/>
</dbReference>
<dbReference type="PANTHER" id="PTHR44757:SF2">
    <property type="entry name" value="BIOFILM ARCHITECTURE MAINTENANCE PROTEIN MBAA"/>
    <property type="match status" value="1"/>
</dbReference>
<dbReference type="NCBIfam" id="TIGR00229">
    <property type="entry name" value="sensory_box"/>
    <property type="match status" value="3"/>
</dbReference>
<feature type="domain" description="PAC" evidence="4">
    <location>
        <begin position="779"/>
        <end position="831"/>
    </location>
</feature>
<feature type="domain" description="GGDEF" evidence="6">
    <location>
        <begin position="863"/>
        <end position="999"/>
    </location>
</feature>
<name>A0A6J4R634_9ACTN</name>
<dbReference type="Pfam" id="PF00563">
    <property type="entry name" value="EAL"/>
    <property type="match status" value="1"/>
</dbReference>
<dbReference type="InterPro" id="IPR013767">
    <property type="entry name" value="PAS_fold"/>
</dbReference>
<dbReference type="SUPFAM" id="SSF55785">
    <property type="entry name" value="PYP-like sensor domain (PAS domain)"/>
    <property type="match status" value="3"/>
</dbReference>
<dbReference type="Pfam" id="PF08447">
    <property type="entry name" value="PAS_3"/>
    <property type="match status" value="1"/>
</dbReference>
<dbReference type="Pfam" id="PF03707">
    <property type="entry name" value="MHYT"/>
    <property type="match status" value="2"/>
</dbReference>
<dbReference type="InterPro" id="IPR013655">
    <property type="entry name" value="PAS_fold_3"/>
</dbReference>
<dbReference type="SUPFAM" id="SSF55781">
    <property type="entry name" value="GAF domain-like"/>
    <property type="match status" value="1"/>
</dbReference>
<keyword evidence="1" id="KW-0812">Transmembrane</keyword>
<dbReference type="Gene3D" id="3.20.20.450">
    <property type="entry name" value="EAL domain"/>
    <property type="match status" value="1"/>
</dbReference>
<gene>
    <name evidence="8" type="ORF">AVDCRST_MAG25-220</name>
</gene>
<dbReference type="Gene3D" id="3.30.450.20">
    <property type="entry name" value="PAS domain"/>
    <property type="match status" value="3"/>
</dbReference>
<dbReference type="InterPro" id="IPR035965">
    <property type="entry name" value="PAS-like_dom_sf"/>
</dbReference>
<dbReference type="SMART" id="SM00091">
    <property type="entry name" value="PAS"/>
    <property type="match status" value="3"/>
</dbReference>
<dbReference type="InterPro" id="IPR029016">
    <property type="entry name" value="GAF-like_dom_sf"/>
</dbReference>
<dbReference type="InterPro" id="IPR000700">
    <property type="entry name" value="PAS-assoc_C"/>
</dbReference>
<dbReference type="Gene3D" id="3.30.70.270">
    <property type="match status" value="1"/>
</dbReference>
<dbReference type="FunFam" id="3.30.70.270:FF:000001">
    <property type="entry name" value="Diguanylate cyclase domain protein"/>
    <property type="match status" value="1"/>
</dbReference>
<dbReference type="InterPro" id="IPR013656">
    <property type="entry name" value="PAS_4"/>
</dbReference>
<dbReference type="Pfam" id="PF00990">
    <property type="entry name" value="GGDEF"/>
    <property type="match status" value="1"/>
</dbReference>
<dbReference type="PROSITE" id="PS50883">
    <property type="entry name" value="EAL"/>
    <property type="match status" value="1"/>
</dbReference>
<dbReference type="InterPro" id="IPR043128">
    <property type="entry name" value="Rev_trsase/Diguanyl_cyclase"/>
</dbReference>
<reference evidence="8" key="1">
    <citation type="submission" date="2020-02" db="EMBL/GenBank/DDBJ databases">
        <authorList>
            <person name="Meier V. D."/>
        </authorList>
    </citation>
    <scope>NUCLEOTIDE SEQUENCE</scope>
    <source>
        <strain evidence="8">AVDCRST_MAG25</strain>
    </source>
</reference>
<organism evidence="8">
    <name type="scientific">uncultured Rubrobacteraceae bacterium</name>
    <dbReference type="NCBI Taxonomy" id="349277"/>
    <lineage>
        <taxon>Bacteria</taxon>
        <taxon>Bacillati</taxon>
        <taxon>Actinomycetota</taxon>
        <taxon>Rubrobacteria</taxon>
        <taxon>Rubrobacterales</taxon>
        <taxon>Rubrobacteraceae</taxon>
        <taxon>environmental samples</taxon>
    </lineage>
</organism>
<dbReference type="InterPro" id="IPR005330">
    <property type="entry name" value="MHYT_dom"/>
</dbReference>
<dbReference type="InterPro" id="IPR052155">
    <property type="entry name" value="Biofilm_reg_signaling"/>
</dbReference>
<dbReference type="InterPro" id="IPR001610">
    <property type="entry name" value="PAC"/>
</dbReference>
<dbReference type="PROSITE" id="PS50887">
    <property type="entry name" value="GGDEF"/>
    <property type="match status" value="1"/>
</dbReference>
<dbReference type="InterPro" id="IPR000160">
    <property type="entry name" value="GGDEF_dom"/>
</dbReference>
<dbReference type="GO" id="GO:0006355">
    <property type="term" value="P:regulation of DNA-templated transcription"/>
    <property type="evidence" value="ECO:0007669"/>
    <property type="project" value="InterPro"/>
</dbReference>
<feature type="domain" description="EAL" evidence="5">
    <location>
        <begin position="1008"/>
        <end position="1274"/>
    </location>
</feature>
<evidence type="ECO:0000313" key="8">
    <source>
        <dbReference type="EMBL" id="CAA9456773.1"/>
    </source>
</evidence>
<dbReference type="PANTHER" id="PTHR44757">
    <property type="entry name" value="DIGUANYLATE CYCLASE DGCP"/>
    <property type="match status" value="1"/>
</dbReference>
<dbReference type="SMART" id="SM00065">
    <property type="entry name" value="GAF"/>
    <property type="match status" value="1"/>
</dbReference>
<feature type="coiled-coil region" evidence="2">
    <location>
        <begin position="551"/>
        <end position="578"/>
    </location>
</feature>
<dbReference type="InterPro" id="IPR035919">
    <property type="entry name" value="EAL_sf"/>
</dbReference>
<dbReference type="GO" id="GO:0016020">
    <property type="term" value="C:membrane"/>
    <property type="evidence" value="ECO:0007669"/>
    <property type="project" value="UniProtKB-UniRule"/>
</dbReference>
<feature type="transmembrane region" description="Helical" evidence="1">
    <location>
        <begin position="89"/>
        <end position="108"/>
    </location>
</feature>
<dbReference type="NCBIfam" id="TIGR00254">
    <property type="entry name" value="GGDEF"/>
    <property type="match status" value="1"/>
</dbReference>
<feature type="transmembrane region" description="Helical" evidence="1">
    <location>
        <begin position="232"/>
        <end position="254"/>
    </location>
</feature>
<dbReference type="InterPro" id="IPR001633">
    <property type="entry name" value="EAL_dom"/>
</dbReference>
<evidence type="ECO:0000256" key="1">
    <source>
        <dbReference type="PROSITE-ProRule" id="PRU00244"/>
    </source>
</evidence>
<feature type="transmembrane region" description="Helical" evidence="1">
    <location>
        <begin position="52"/>
        <end position="77"/>
    </location>
</feature>
<keyword evidence="1" id="KW-0472">Membrane</keyword>
<feature type="domain" description="PAS" evidence="3">
    <location>
        <begin position="268"/>
        <end position="349"/>
    </location>
</feature>
<dbReference type="PROSITE" id="PS50113">
    <property type="entry name" value="PAC"/>
    <property type="match status" value="2"/>
</dbReference>
<feature type="domain" description="PAS" evidence="3">
    <location>
        <begin position="702"/>
        <end position="777"/>
    </location>
</feature>
<dbReference type="InterPro" id="IPR029787">
    <property type="entry name" value="Nucleotide_cyclase"/>
</dbReference>
<dbReference type="InterPro" id="IPR000014">
    <property type="entry name" value="PAS"/>
</dbReference>
<feature type="transmembrane region" description="Helical" evidence="1">
    <location>
        <begin position="115"/>
        <end position="139"/>
    </location>
</feature>
<evidence type="ECO:0000259" key="5">
    <source>
        <dbReference type="PROSITE" id="PS50883"/>
    </source>
</evidence>
<proteinExistence type="predicted"/>
<dbReference type="SMART" id="SM00086">
    <property type="entry name" value="PAC"/>
    <property type="match status" value="3"/>
</dbReference>
<evidence type="ECO:0000259" key="6">
    <source>
        <dbReference type="PROSITE" id="PS50887"/>
    </source>
</evidence>
<dbReference type="PROSITE" id="PS50924">
    <property type="entry name" value="MHYT"/>
    <property type="match status" value="1"/>
</dbReference>
<evidence type="ECO:0000259" key="3">
    <source>
        <dbReference type="PROSITE" id="PS50112"/>
    </source>
</evidence>
<dbReference type="SMART" id="SM00267">
    <property type="entry name" value="GGDEF"/>
    <property type="match status" value="1"/>
</dbReference>
<dbReference type="CDD" id="cd01948">
    <property type="entry name" value="EAL"/>
    <property type="match status" value="1"/>
</dbReference>
<accession>A0A6J4R634</accession>
<dbReference type="CDD" id="cd01949">
    <property type="entry name" value="GGDEF"/>
    <property type="match status" value="1"/>
</dbReference>
<feature type="transmembrane region" description="Helical" evidence="1">
    <location>
        <begin position="151"/>
        <end position="172"/>
    </location>
</feature>
<dbReference type="SUPFAM" id="SSF55073">
    <property type="entry name" value="Nucleotide cyclase"/>
    <property type="match status" value="1"/>
</dbReference>
<dbReference type="SMART" id="SM00052">
    <property type="entry name" value="EAL"/>
    <property type="match status" value="1"/>
</dbReference>